<dbReference type="InterPro" id="IPR011009">
    <property type="entry name" value="Kinase-like_dom_sf"/>
</dbReference>
<name>A0A2I1HGQ0_9GLOM</name>
<evidence type="ECO:0008006" key="4">
    <source>
        <dbReference type="Google" id="ProtNLM"/>
    </source>
</evidence>
<feature type="region of interest" description="Disordered" evidence="1">
    <location>
        <begin position="1"/>
        <end position="22"/>
    </location>
</feature>
<dbReference type="Proteomes" id="UP000234323">
    <property type="component" value="Unassembled WGS sequence"/>
</dbReference>
<evidence type="ECO:0000256" key="1">
    <source>
        <dbReference type="SAM" id="MobiDB-lite"/>
    </source>
</evidence>
<keyword evidence="3" id="KW-1185">Reference proteome</keyword>
<dbReference type="AlphaFoldDB" id="A0A2I1HGQ0"/>
<organism evidence="2 3">
    <name type="scientific">Rhizophagus irregularis</name>
    <dbReference type="NCBI Taxonomy" id="588596"/>
    <lineage>
        <taxon>Eukaryota</taxon>
        <taxon>Fungi</taxon>
        <taxon>Fungi incertae sedis</taxon>
        <taxon>Mucoromycota</taxon>
        <taxon>Glomeromycotina</taxon>
        <taxon>Glomeromycetes</taxon>
        <taxon>Glomerales</taxon>
        <taxon>Glomeraceae</taxon>
        <taxon>Rhizophagus</taxon>
    </lineage>
</organism>
<feature type="compositionally biased region" description="Low complexity" evidence="1">
    <location>
        <begin position="1"/>
        <end position="16"/>
    </location>
</feature>
<protein>
    <recommendedName>
        <fullName evidence="4">Protein kinase domain-containing protein</fullName>
    </recommendedName>
</protein>
<accession>A0A2I1HGQ0</accession>
<dbReference type="SUPFAM" id="SSF56112">
    <property type="entry name" value="Protein kinase-like (PK-like)"/>
    <property type="match status" value="1"/>
</dbReference>
<evidence type="ECO:0000313" key="3">
    <source>
        <dbReference type="Proteomes" id="UP000234323"/>
    </source>
</evidence>
<dbReference type="EMBL" id="LLXI01002820">
    <property type="protein sequence ID" value="PKY58052.1"/>
    <property type="molecule type" value="Genomic_DNA"/>
</dbReference>
<proteinExistence type="predicted"/>
<comment type="caution">
    <text evidence="2">The sequence shown here is derived from an EMBL/GenBank/DDBJ whole genome shotgun (WGS) entry which is preliminary data.</text>
</comment>
<dbReference type="Gene3D" id="1.10.510.10">
    <property type="entry name" value="Transferase(Phosphotransferase) domain 1"/>
    <property type="match status" value="1"/>
</dbReference>
<evidence type="ECO:0000313" key="2">
    <source>
        <dbReference type="EMBL" id="PKY58052.1"/>
    </source>
</evidence>
<reference evidence="2 3" key="1">
    <citation type="submission" date="2015-10" db="EMBL/GenBank/DDBJ databases">
        <title>Genome analyses suggest a sexual origin of heterokaryosis in a supposedly ancient asexual fungus.</title>
        <authorList>
            <person name="Ropars J."/>
            <person name="Sedzielewska K."/>
            <person name="Noel J."/>
            <person name="Charron P."/>
            <person name="Farinelli L."/>
            <person name="Marton T."/>
            <person name="Kruger M."/>
            <person name="Pelin A."/>
            <person name="Brachmann A."/>
            <person name="Corradi N."/>
        </authorList>
    </citation>
    <scope>NUCLEOTIDE SEQUENCE [LARGE SCALE GENOMIC DNA]</scope>
    <source>
        <strain evidence="2 3">A4</strain>
    </source>
</reference>
<sequence>MAPEKLLMDNNENNNNDNKKKKVPYDSKCEIYSVGALLWEIAELKKPHSDINSELLVSIRKRVKENYVLPFSSDVPFEWNSVVSRGKVEY</sequence>
<gene>
    <name evidence="2" type="ORF">RhiirA4_479620</name>
</gene>